<dbReference type="InterPro" id="IPR010632">
    <property type="entry name" value="DUF1221"/>
</dbReference>
<sequence length="212" mass="24957">MEQFRQIGEVLGSIRALIVLQDDLQINQRQCRLLFDIFSLAFNTIAEAIKLNLELDEKNMKWNALEYPLNELQRIFKHELHPQFALLPPIVIEAIKTAREITGLDWSEMQRRRIKLSRKYDKEWIDPKLFQFQFGKQYLITREICTRLESAWREDRCNLVEVLREKSSSKSATKSQQHVADLLIKKIIGSEGFNGKLFPSSILYGGDYQVRR</sequence>
<evidence type="ECO:0000259" key="1">
    <source>
        <dbReference type="Pfam" id="PF06760"/>
    </source>
</evidence>
<dbReference type="Pfam" id="PF06760">
    <property type="entry name" value="DUF1221"/>
    <property type="match status" value="2"/>
</dbReference>
<protein>
    <recommendedName>
        <fullName evidence="1">DUF1221 domain-containing protein</fullName>
    </recommendedName>
</protein>
<dbReference type="AlphaFoldDB" id="A0A6A2YEB4"/>
<dbReference type="Proteomes" id="UP000436088">
    <property type="component" value="Unassembled WGS sequence"/>
</dbReference>
<dbReference type="EMBL" id="VEPZ02001445">
    <property type="protein sequence ID" value="KAE8672497.1"/>
    <property type="molecule type" value="Genomic_DNA"/>
</dbReference>
<evidence type="ECO:0000313" key="2">
    <source>
        <dbReference type="EMBL" id="KAE8672497.1"/>
    </source>
</evidence>
<reference evidence="2" key="1">
    <citation type="submission" date="2019-09" db="EMBL/GenBank/DDBJ databases">
        <title>Draft genome information of white flower Hibiscus syriacus.</title>
        <authorList>
            <person name="Kim Y.-M."/>
        </authorList>
    </citation>
    <scope>NUCLEOTIDE SEQUENCE [LARGE SCALE GENOMIC DNA]</scope>
    <source>
        <strain evidence="2">YM2019G1</strain>
    </source>
</reference>
<feature type="domain" description="DUF1221" evidence="1">
    <location>
        <begin position="21"/>
        <end position="78"/>
    </location>
</feature>
<name>A0A6A2YEB4_HIBSY</name>
<proteinExistence type="predicted"/>
<comment type="caution">
    <text evidence="2">The sequence shown here is derived from an EMBL/GenBank/DDBJ whole genome shotgun (WGS) entry which is preliminary data.</text>
</comment>
<organism evidence="2 3">
    <name type="scientific">Hibiscus syriacus</name>
    <name type="common">Rose of Sharon</name>
    <dbReference type="NCBI Taxonomy" id="106335"/>
    <lineage>
        <taxon>Eukaryota</taxon>
        <taxon>Viridiplantae</taxon>
        <taxon>Streptophyta</taxon>
        <taxon>Embryophyta</taxon>
        <taxon>Tracheophyta</taxon>
        <taxon>Spermatophyta</taxon>
        <taxon>Magnoliopsida</taxon>
        <taxon>eudicotyledons</taxon>
        <taxon>Gunneridae</taxon>
        <taxon>Pentapetalae</taxon>
        <taxon>rosids</taxon>
        <taxon>malvids</taxon>
        <taxon>Malvales</taxon>
        <taxon>Malvaceae</taxon>
        <taxon>Malvoideae</taxon>
        <taxon>Hibiscus</taxon>
    </lineage>
</organism>
<gene>
    <name evidence="2" type="ORF">F3Y22_tig00111841pilonHSYRG00402</name>
</gene>
<evidence type="ECO:0000313" key="3">
    <source>
        <dbReference type="Proteomes" id="UP000436088"/>
    </source>
</evidence>
<feature type="domain" description="DUF1221" evidence="1">
    <location>
        <begin position="88"/>
        <end position="204"/>
    </location>
</feature>
<keyword evidence="3" id="KW-1185">Reference proteome</keyword>
<accession>A0A6A2YEB4</accession>